<organism evidence="1 2">
    <name type="scientific">Micromonospora globispora</name>
    <dbReference type="NCBI Taxonomy" id="1450148"/>
    <lineage>
        <taxon>Bacteria</taxon>
        <taxon>Bacillati</taxon>
        <taxon>Actinomycetota</taxon>
        <taxon>Actinomycetes</taxon>
        <taxon>Micromonosporales</taxon>
        <taxon>Micromonosporaceae</taxon>
        <taxon>Micromonospora</taxon>
    </lineage>
</organism>
<sequence length="64" mass="6477">STPFIPTPSVGPVDWITTGPTEGVGINGVLVSGRAVRPTVPEPALIAARIGMEAVPASNATVKR</sequence>
<name>A0A317JW30_9ACTN</name>
<feature type="non-terminal residue" evidence="1">
    <location>
        <position position="1"/>
    </location>
</feature>
<accession>A0A317JW30</accession>
<comment type="caution">
    <text evidence="1">The sequence shown here is derived from an EMBL/GenBank/DDBJ whole genome shotgun (WGS) entry which is preliminary data.</text>
</comment>
<proteinExistence type="predicted"/>
<reference evidence="2" key="1">
    <citation type="submission" date="2018-05" db="EMBL/GenBank/DDBJ databases">
        <title>Micromonospora globispora sp. nov. and Micromonospora rugosa sp. nov., isolated from marine sediment.</title>
        <authorList>
            <person name="Carro L."/>
            <person name="Aysel V."/>
            <person name="Cetin D."/>
            <person name="Igual J.M."/>
            <person name="Klenk H.-P."/>
            <person name="Trujillo M.E."/>
            <person name="Sahin N."/>
        </authorList>
    </citation>
    <scope>NUCLEOTIDE SEQUENCE [LARGE SCALE GENOMIC DNA]</scope>
    <source>
        <strain evidence="2">S2904</strain>
    </source>
</reference>
<dbReference type="Proteomes" id="UP000245683">
    <property type="component" value="Unassembled WGS sequence"/>
</dbReference>
<dbReference type="EMBL" id="QGSV01000470">
    <property type="protein sequence ID" value="PWU43263.1"/>
    <property type="molecule type" value="Genomic_DNA"/>
</dbReference>
<evidence type="ECO:0000313" key="2">
    <source>
        <dbReference type="Proteomes" id="UP000245683"/>
    </source>
</evidence>
<protein>
    <submittedName>
        <fullName evidence="1">Uncharacterized protein</fullName>
    </submittedName>
</protein>
<keyword evidence="2" id="KW-1185">Reference proteome</keyword>
<gene>
    <name evidence="1" type="ORF">DLJ46_32315</name>
</gene>
<dbReference type="AlphaFoldDB" id="A0A317JW30"/>
<evidence type="ECO:0000313" key="1">
    <source>
        <dbReference type="EMBL" id="PWU43263.1"/>
    </source>
</evidence>